<dbReference type="Proteomes" id="UP001519064">
    <property type="component" value="Unassembled WGS sequence"/>
</dbReference>
<accession>A0ABS3XET1</accession>
<dbReference type="EMBL" id="JADKMA010000086">
    <property type="protein sequence ID" value="MBO8193537.1"/>
    <property type="molecule type" value="Genomic_DNA"/>
</dbReference>
<evidence type="ECO:0000313" key="3">
    <source>
        <dbReference type="EMBL" id="MBO8193537.1"/>
    </source>
</evidence>
<name>A0ABS3XET1_9ACTN</name>
<keyword evidence="4" id="KW-1185">Reference proteome</keyword>
<proteinExistence type="predicted"/>
<dbReference type="RefSeq" id="WP_209240653.1">
    <property type="nucleotide sequence ID" value="NZ_JADKMA010000086.1"/>
</dbReference>
<feature type="compositionally biased region" description="Basic residues" evidence="1">
    <location>
        <begin position="32"/>
        <end position="41"/>
    </location>
</feature>
<sequence length="70" mass="8329">MGLTYRKSFRILPGVRMNVRRRSVSITTGGHSPRRMRRSMGRRTTSLRLPGPLGRRHTTRRFGRRRMVRH</sequence>
<gene>
    <name evidence="3" type="ORF">ITI46_18000</name>
</gene>
<organism evidence="3 4">
    <name type="scientific">Streptomyces oryzae</name>
    <dbReference type="NCBI Taxonomy" id="1434886"/>
    <lineage>
        <taxon>Bacteria</taxon>
        <taxon>Bacillati</taxon>
        <taxon>Actinomycetota</taxon>
        <taxon>Actinomycetes</taxon>
        <taxon>Kitasatosporales</taxon>
        <taxon>Streptomycetaceae</taxon>
        <taxon>Streptomyces</taxon>
    </lineage>
</organism>
<dbReference type="InterPro" id="IPR025330">
    <property type="entry name" value="DUF4236"/>
</dbReference>
<feature type="compositionally biased region" description="Basic residues" evidence="1">
    <location>
        <begin position="54"/>
        <end position="70"/>
    </location>
</feature>
<comment type="caution">
    <text evidence="3">The sequence shown here is derived from an EMBL/GenBank/DDBJ whole genome shotgun (WGS) entry which is preliminary data.</text>
</comment>
<feature type="region of interest" description="Disordered" evidence="1">
    <location>
        <begin position="26"/>
        <end position="70"/>
    </location>
</feature>
<reference evidence="3 4" key="1">
    <citation type="submission" date="2020-11" db="EMBL/GenBank/DDBJ databases">
        <title>Streptomyces spirodelae sp. nov., isolated from duckweed.</title>
        <authorList>
            <person name="Saimee Y."/>
            <person name="Duangmal K."/>
        </authorList>
    </citation>
    <scope>NUCLEOTIDE SEQUENCE [LARGE SCALE GENOMIC DNA]</scope>
    <source>
        <strain evidence="3 4">S16-07</strain>
    </source>
</reference>
<evidence type="ECO:0000313" key="4">
    <source>
        <dbReference type="Proteomes" id="UP001519064"/>
    </source>
</evidence>
<dbReference type="Pfam" id="PF14020">
    <property type="entry name" value="DUF4236"/>
    <property type="match status" value="1"/>
</dbReference>
<protein>
    <submittedName>
        <fullName evidence="3">DUF4236 domain-containing protein</fullName>
    </submittedName>
</protein>
<feature type="domain" description="DUF4236" evidence="2">
    <location>
        <begin position="3"/>
        <end position="53"/>
    </location>
</feature>
<evidence type="ECO:0000259" key="2">
    <source>
        <dbReference type="Pfam" id="PF14020"/>
    </source>
</evidence>
<evidence type="ECO:0000256" key="1">
    <source>
        <dbReference type="SAM" id="MobiDB-lite"/>
    </source>
</evidence>